<feature type="non-terminal residue" evidence="1">
    <location>
        <position position="57"/>
    </location>
</feature>
<dbReference type="GO" id="GO:0015421">
    <property type="term" value="F:ABC-type oligopeptide transporter activity"/>
    <property type="evidence" value="ECO:0007669"/>
    <property type="project" value="TreeGrafter"/>
</dbReference>
<evidence type="ECO:0008006" key="3">
    <source>
        <dbReference type="Google" id="ProtNLM"/>
    </source>
</evidence>
<evidence type="ECO:0000313" key="2">
    <source>
        <dbReference type="Proteomes" id="UP000248423"/>
    </source>
</evidence>
<dbReference type="Gene3D" id="3.40.50.300">
    <property type="entry name" value="P-loop containing nucleotide triphosphate hydrolases"/>
    <property type="match status" value="1"/>
</dbReference>
<dbReference type="InterPro" id="IPR027417">
    <property type="entry name" value="P-loop_NTPase"/>
</dbReference>
<sequence>LLDETTSVLDTAAEQLVQVALQRGMKGRTIIAIVHRFKSIVDADEILVFDQGRIIES</sequence>
<dbReference type="AlphaFoldDB" id="A0A319EGJ7"/>
<gene>
    <name evidence="1" type="ORF">BO78DRAFT_280730</name>
</gene>
<dbReference type="SUPFAM" id="SSF52540">
    <property type="entry name" value="P-loop containing nucleoside triphosphate hydrolases"/>
    <property type="match status" value="1"/>
</dbReference>
<dbReference type="PANTHER" id="PTHR43394:SF1">
    <property type="entry name" value="ATP-BINDING CASSETTE SUB-FAMILY B MEMBER 10, MITOCHONDRIAL"/>
    <property type="match status" value="1"/>
</dbReference>
<dbReference type="Proteomes" id="UP000248423">
    <property type="component" value="Unassembled WGS sequence"/>
</dbReference>
<evidence type="ECO:0000313" key="1">
    <source>
        <dbReference type="EMBL" id="PYI08710.1"/>
    </source>
</evidence>
<dbReference type="InterPro" id="IPR039421">
    <property type="entry name" value="Type_1_exporter"/>
</dbReference>
<dbReference type="PANTHER" id="PTHR43394">
    <property type="entry name" value="ATP-DEPENDENT PERMEASE MDL1, MITOCHONDRIAL"/>
    <property type="match status" value="1"/>
</dbReference>
<accession>A0A319EGJ7</accession>
<feature type="non-terminal residue" evidence="1">
    <location>
        <position position="1"/>
    </location>
</feature>
<dbReference type="VEuPathDB" id="FungiDB:BO78DRAFT_280730"/>
<protein>
    <recommendedName>
        <fullName evidence="3">P-loop containing nucleoside triphosphate hydrolase protein</fullName>
    </recommendedName>
</protein>
<proteinExistence type="predicted"/>
<dbReference type="EMBL" id="KZ826333">
    <property type="protein sequence ID" value="PYI08710.1"/>
    <property type="molecule type" value="Genomic_DNA"/>
</dbReference>
<keyword evidence="2" id="KW-1185">Reference proteome</keyword>
<reference evidence="1 2" key="1">
    <citation type="submission" date="2018-02" db="EMBL/GenBank/DDBJ databases">
        <title>The genomes of Aspergillus section Nigri reveals drivers in fungal speciation.</title>
        <authorList>
            <consortium name="DOE Joint Genome Institute"/>
            <person name="Vesth T.C."/>
            <person name="Nybo J."/>
            <person name="Theobald S."/>
            <person name="Brandl J."/>
            <person name="Frisvad J.C."/>
            <person name="Nielsen K.F."/>
            <person name="Lyhne E.K."/>
            <person name="Kogle M.E."/>
            <person name="Kuo A."/>
            <person name="Riley R."/>
            <person name="Clum A."/>
            <person name="Nolan M."/>
            <person name="Lipzen A."/>
            <person name="Salamov A."/>
            <person name="Henrissat B."/>
            <person name="Wiebenga A."/>
            <person name="De vries R.P."/>
            <person name="Grigoriev I.V."/>
            <person name="Mortensen U.H."/>
            <person name="Andersen M.R."/>
            <person name="Baker S.E."/>
        </authorList>
    </citation>
    <scope>NUCLEOTIDE SEQUENCE [LARGE SCALE GENOMIC DNA]</scope>
    <source>
        <strain evidence="1 2">CBS 121057</strain>
    </source>
</reference>
<dbReference type="STRING" id="1448318.A0A319EGJ7"/>
<name>A0A319EGJ7_ASPSB</name>
<organism evidence="1 2">
    <name type="scientific">Aspergillus sclerotiicarbonarius (strain CBS 121057 / IBT 28362)</name>
    <dbReference type="NCBI Taxonomy" id="1448318"/>
    <lineage>
        <taxon>Eukaryota</taxon>
        <taxon>Fungi</taxon>
        <taxon>Dikarya</taxon>
        <taxon>Ascomycota</taxon>
        <taxon>Pezizomycotina</taxon>
        <taxon>Eurotiomycetes</taxon>
        <taxon>Eurotiomycetidae</taxon>
        <taxon>Eurotiales</taxon>
        <taxon>Aspergillaceae</taxon>
        <taxon>Aspergillus</taxon>
        <taxon>Aspergillus subgen. Circumdati</taxon>
    </lineage>
</organism>
<dbReference type="OrthoDB" id="6500128at2759"/>